<accession>A0ABC9A8E0</accession>
<gene>
    <name evidence="8" type="ORF">URODEC1_LOCUS52186</name>
</gene>
<keyword evidence="1 6" id="KW-0732">Signal</keyword>
<evidence type="ECO:0000313" key="9">
    <source>
        <dbReference type="Proteomes" id="UP001497457"/>
    </source>
</evidence>
<dbReference type="Gene3D" id="2.60.40.420">
    <property type="entry name" value="Cupredoxins - blue copper proteins"/>
    <property type="match status" value="1"/>
</dbReference>
<comment type="similarity">
    <text evidence="4">Belongs to the early nodulin-like (ENODL) family.</text>
</comment>
<evidence type="ECO:0000256" key="4">
    <source>
        <dbReference type="ARBA" id="ARBA00035011"/>
    </source>
</evidence>
<dbReference type="InterPro" id="IPR003245">
    <property type="entry name" value="Phytocyanin_dom"/>
</dbReference>
<evidence type="ECO:0000313" key="8">
    <source>
        <dbReference type="EMBL" id="CAL4973903.1"/>
    </source>
</evidence>
<comment type="function">
    <text evidence="5">May act as a carbohydrate transporter.</text>
</comment>
<feature type="domain" description="Phytocyanin" evidence="7">
    <location>
        <begin position="25"/>
        <end position="124"/>
    </location>
</feature>
<proteinExistence type="inferred from homology"/>
<keyword evidence="3" id="KW-0325">Glycoprotein</keyword>
<protein>
    <recommendedName>
        <fullName evidence="7">Phytocyanin domain-containing protein</fullName>
    </recommendedName>
</protein>
<dbReference type="EMBL" id="OZ075130">
    <property type="protein sequence ID" value="CAL4973903.1"/>
    <property type="molecule type" value="Genomic_DNA"/>
</dbReference>
<dbReference type="PANTHER" id="PTHR33021:SF214">
    <property type="entry name" value="BLUE COPPER PROTEIN"/>
    <property type="match status" value="1"/>
</dbReference>
<dbReference type="PANTHER" id="PTHR33021">
    <property type="entry name" value="BLUE COPPER PROTEIN"/>
    <property type="match status" value="1"/>
</dbReference>
<evidence type="ECO:0000256" key="2">
    <source>
        <dbReference type="ARBA" id="ARBA00023157"/>
    </source>
</evidence>
<evidence type="ECO:0000256" key="3">
    <source>
        <dbReference type="ARBA" id="ARBA00023180"/>
    </source>
</evidence>
<feature type="chain" id="PRO_5044831729" description="Phytocyanin domain-containing protein" evidence="6">
    <location>
        <begin position="23"/>
        <end position="165"/>
    </location>
</feature>
<name>A0ABC9A8E0_9POAL</name>
<dbReference type="Pfam" id="PF02298">
    <property type="entry name" value="Cu_bind_like"/>
    <property type="match status" value="1"/>
</dbReference>
<organism evidence="8 9">
    <name type="scientific">Urochloa decumbens</name>
    <dbReference type="NCBI Taxonomy" id="240449"/>
    <lineage>
        <taxon>Eukaryota</taxon>
        <taxon>Viridiplantae</taxon>
        <taxon>Streptophyta</taxon>
        <taxon>Embryophyta</taxon>
        <taxon>Tracheophyta</taxon>
        <taxon>Spermatophyta</taxon>
        <taxon>Magnoliopsida</taxon>
        <taxon>Liliopsida</taxon>
        <taxon>Poales</taxon>
        <taxon>Poaceae</taxon>
        <taxon>PACMAD clade</taxon>
        <taxon>Panicoideae</taxon>
        <taxon>Panicodae</taxon>
        <taxon>Paniceae</taxon>
        <taxon>Melinidinae</taxon>
        <taxon>Urochloa</taxon>
    </lineage>
</organism>
<keyword evidence="2" id="KW-1015">Disulfide bond</keyword>
<evidence type="ECO:0000256" key="5">
    <source>
        <dbReference type="ARBA" id="ARBA00037626"/>
    </source>
</evidence>
<reference evidence="8 9" key="2">
    <citation type="submission" date="2024-10" db="EMBL/GenBank/DDBJ databases">
        <authorList>
            <person name="Ryan C."/>
        </authorList>
    </citation>
    <scope>NUCLEOTIDE SEQUENCE [LARGE SCALE GENOMIC DNA]</scope>
</reference>
<evidence type="ECO:0000256" key="6">
    <source>
        <dbReference type="SAM" id="SignalP"/>
    </source>
</evidence>
<dbReference type="AlphaFoldDB" id="A0ABC9A8E0"/>
<dbReference type="SUPFAM" id="SSF49503">
    <property type="entry name" value="Cupredoxins"/>
    <property type="match status" value="1"/>
</dbReference>
<evidence type="ECO:0000256" key="1">
    <source>
        <dbReference type="ARBA" id="ARBA00022729"/>
    </source>
</evidence>
<sequence length="165" mass="18402">MATSPRLLVVVSFLLAMAPVLSVAVRFYVGDRSRWAPNVNYTDWADRHEFHVGDWLQFDYKKDTYDVVQVNETAYETCDASSPIMSYSRGHNFVFQLNHTGRFYFICSRGQCWNGMKVSVLAQPALPPPAMPPSSHASRPGGVWRWASLTAMVGAAVVGSLPFPV</sequence>
<dbReference type="InterPro" id="IPR039391">
    <property type="entry name" value="Phytocyanin-like"/>
</dbReference>
<keyword evidence="9" id="KW-1185">Reference proteome</keyword>
<feature type="signal peptide" evidence="6">
    <location>
        <begin position="1"/>
        <end position="22"/>
    </location>
</feature>
<dbReference type="PROSITE" id="PS51485">
    <property type="entry name" value="PHYTOCYANIN"/>
    <property type="match status" value="1"/>
</dbReference>
<dbReference type="InterPro" id="IPR008972">
    <property type="entry name" value="Cupredoxin"/>
</dbReference>
<evidence type="ECO:0000259" key="7">
    <source>
        <dbReference type="PROSITE" id="PS51485"/>
    </source>
</evidence>
<dbReference type="Proteomes" id="UP001497457">
    <property type="component" value="Chromosome 20rd"/>
</dbReference>
<reference evidence="9" key="1">
    <citation type="submission" date="2024-06" db="EMBL/GenBank/DDBJ databases">
        <authorList>
            <person name="Ryan C."/>
        </authorList>
    </citation>
    <scope>NUCLEOTIDE SEQUENCE [LARGE SCALE GENOMIC DNA]</scope>
</reference>
<dbReference type="FunFam" id="2.60.40.420:FF:000018">
    <property type="entry name" value="Lamin-like protein"/>
    <property type="match status" value="1"/>
</dbReference>